<protein>
    <recommendedName>
        <fullName evidence="1">HTH-like domain-containing protein</fullName>
    </recommendedName>
</protein>
<dbReference type="Pfam" id="PF13276">
    <property type="entry name" value="HTH_21"/>
    <property type="match status" value="1"/>
</dbReference>
<evidence type="ECO:0000313" key="2">
    <source>
        <dbReference type="EMBL" id="PHP64606.1"/>
    </source>
</evidence>
<reference evidence="2 3" key="1">
    <citation type="submission" date="2017-10" db="EMBL/GenBank/DDBJ databases">
        <title>Sedimentibacterium mangrovi gen. nov., sp. nov., a novel member of family Phyllobacteriacea isolated from mangrove sediment.</title>
        <authorList>
            <person name="Liao H."/>
            <person name="Tian Y."/>
        </authorList>
    </citation>
    <scope>NUCLEOTIDE SEQUENCE [LARGE SCALE GENOMIC DNA]</scope>
    <source>
        <strain evidence="2 3">X9-2-2</strain>
    </source>
</reference>
<accession>A0A2G1QGF3</accession>
<evidence type="ECO:0000313" key="3">
    <source>
        <dbReference type="Proteomes" id="UP000221168"/>
    </source>
</evidence>
<comment type="caution">
    <text evidence="2">The sequence shown here is derived from an EMBL/GenBank/DDBJ whole genome shotgun (WGS) entry which is preliminary data.</text>
</comment>
<keyword evidence="3" id="KW-1185">Reference proteome</keyword>
<gene>
    <name evidence="2" type="ORF">CSC94_23495</name>
</gene>
<proteinExistence type="predicted"/>
<name>A0A2G1QGF3_9HYPH</name>
<feature type="domain" description="HTH-like" evidence="1">
    <location>
        <begin position="18"/>
        <end position="58"/>
    </location>
</feature>
<dbReference type="AlphaFoldDB" id="A0A2G1QGF3"/>
<organism evidence="2 3">
    <name type="scientific">Zhengella mangrovi</name>
    <dbReference type="NCBI Taxonomy" id="1982044"/>
    <lineage>
        <taxon>Bacteria</taxon>
        <taxon>Pseudomonadati</taxon>
        <taxon>Pseudomonadota</taxon>
        <taxon>Alphaproteobacteria</taxon>
        <taxon>Hyphomicrobiales</taxon>
        <taxon>Notoacmeibacteraceae</taxon>
        <taxon>Zhengella</taxon>
    </lineage>
</organism>
<dbReference type="Proteomes" id="UP000221168">
    <property type="component" value="Unassembled WGS sequence"/>
</dbReference>
<sequence length="79" mass="8675">MEAARLLLQGRGCGALPIIRRLVDQRPTYGYRRITALLNRVRRAAHQPVVNAKRVHGLLPVSWTVGLGLHSSGLECHGA</sequence>
<evidence type="ECO:0000259" key="1">
    <source>
        <dbReference type="Pfam" id="PF13276"/>
    </source>
</evidence>
<dbReference type="EMBL" id="PDVP01000033">
    <property type="protein sequence ID" value="PHP64606.1"/>
    <property type="molecule type" value="Genomic_DNA"/>
</dbReference>
<dbReference type="InterPro" id="IPR025948">
    <property type="entry name" value="HTH-like_dom"/>
</dbReference>